<protein>
    <submittedName>
        <fullName evidence="2">Uncharacterized protein</fullName>
    </submittedName>
</protein>
<keyword evidence="3" id="KW-1185">Reference proteome</keyword>
<dbReference type="EMBL" id="JMCB01000006">
    <property type="protein sequence ID" value="KFE67931.1"/>
    <property type="molecule type" value="Genomic_DNA"/>
</dbReference>
<sequence length="46" mass="4744">MTECFPSPAPGCPRAGGFRATTMSGIGSSISDTNVRRKDAATLNTL</sequence>
<evidence type="ECO:0000313" key="2">
    <source>
        <dbReference type="EMBL" id="KFE67931.1"/>
    </source>
</evidence>
<organism evidence="2 3">
    <name type="scientific">Hyalangium minutum</name>
    <dbReference type="NCBI Taxonomy" id="394096"/>
    <lineage>
        <taxon>Bacteria</taxon>
        <taxon>Pseudomonadati</taxon>
        <taxon>Myxococcota</taxon>
        <taxon>Myxococcia</taxon>
        <taxon>Myxococcales</taxon>
        <taxon>Cystobacterineae</taxon>
        <taxon>Archangiaceae</taxon>
        <taxon>Hyalangium</taxon>
    </lineage>
</organism>
<evidence type="ECO:0000256" key="1">
    <source>
        <dbReference type="SAM" id="MobiDB-lite"/>
    </source>
</evidence>
<feature type="region of interest" description="Disordered" evidence="1">
    <location>
        <begin position="23"/>
        <end position="46"/>
    </location>
</feature>
<comment type="caution">
    <text evidence="2">The sequence shown here is derived from an EMBL/GenBank/DDBJ whole genome shotgun (WGS) entry which is preliminary data.</text>
</comment>
<reference evidence="2 3" key="1">
    <citation type="submission" date="2014-04" db="EMBL/GenBank/DDBJ databases">
        <title>Genome assembly of Hyalangium minutum DSM 14724.</title>
        <authorList>
            <person name="Sharma G."/>
            <person name="Subramanian S."/>
        </authorList>
    </citation>
    <scope>NUCLEOTIDE SEQUENCE [LARGE SCALE GENOMIC DNA]</scope>
    <source>
        <strain evidence="2 3">DSM 14724</strain>
    </source>
</reference>
<name>A0A085WJR8_9BACT</name>
<gene>
    <name evidence="2" type="ORF">DB31_7168</name>
</gene>
<feature type="compositionally biased region" description="Polar residues" evidence="1">
    <location>
        <begin position="23"/>
        <end position="33"/>
    </location>
</feature>
<dbReference type="AlphaFoldDB" id="A0A085WJR8"/>
<accession>A0A085WJR8</accession>
<evidence type="ECO:0000313" key="3">
    <source>
        <dbReference type="Proteomes" id="UP000028725"/>
    </source>
</evidence>
<dbReference type="STRING" id="394096.DB31_7168"/>
<proteinExistence type="predicted"/>
<dbReference type="Proteomes" id="UP000028725">
    <property type="component" value="Unassembled WGS sequence"/>
</dbReference>